<protein>
    <submittedName>
        <fullName evidence="3">Outer membrane beta-barrel protein</fullName>
    </submittedName>
</protein>
<dbReference type="EMBL" id="JBIPKE010000003">
    <property type="protein sequence ID" value="MFH6981804.1"/>
    <property type="molecule type" value="Genomic_DNA"/>
</dbReference>
<keyword evidence="4" id="KW-1185">Reference proteome</keyword>
<feature type="domain" description="Outer membrane protein beta-barrel" evidence="2">
    <location>
        <begin position="22"/>
        <end position="206"/>
    </location>
</feature>
<dbReference type="InterPro" id="IPR025665">
    <property type="entry name" value="Beta-barrel_OMP_2"/>
</dbReference>
<evidence type="ECO:0000313" key="4">
    <source>
        <dbReference type="Proteomes" id="UP001610063"/>
    </source>
</evidence>
<name>A0ABW7N4E4_9BACT</name>
<dbReference type="Proteomes" id="UP001610063">
    <property type="component" value="Unassembled WGS sequence"/>
</dbReference>
<evidence type="ECO:0000256" key="1">
    <source>
        <dbReference type="SAM" id="SignalP"/>
    </source>
</evidence>
<dbReference type="RefSeq" id="WP_395415661.1">
    <property type="nucleotide sequence ID" value="NZ_JBIPKE010000003.1"/>
</dbReference>
<organism evidence="3 4">
    <name type="scientific">Marinoscillum luteum</name>
    <dbReference type="NCBI Taxonomy" id="861051"/>
    <lineage>
        <taxon>Bacteria</taxon>
        <taxon>Pseudomonadati</taxon>
        <taxon>Bacteroidota</taxon>
        <taxon>Cytophagia</taxon>
        <taxon>Cytophagales</taxon>
        <taxon>Reichenbachiellaceae</taxon>
        <taxon>Marinoscillum</taxon>
    </lineage>
</organism>
<evidence type="ECO:0000313" key="3">
    <source>
        <dbReference type="EMBL" id="MFH6981804.1"/>
    </source>
</evidence>
<proteinExistence type="predicted"/>
<feature type="signal peptide" evidence="1">
    <location>
        <begin position="1"/>
        <end position="19"/>
    </location>
</feature>
<sequence>MIKYFIVVFYLLCWTGANAQYWFGPKVGGHRTDFVYQESTYKSDSFDVSTDYGLQGGVMMIYQASEKYAVMAELIYERINRKVTEKEGSDIEVYSKSVYNYLSIPFSLRWDFGREPTYYYISGGPKLSYWLGGTGEIYLDELNESRTLDGPLPYKFEFSQRKGDIPNHRAVPQANRFQYGLQVGAGVYFDVATGGRVLVDLRHSFGHSNMGFNGNPNFSFDTYQENFRYRNYTLSLSVAYLFEYDVQLQRKGMSTIKESNKPKKK</sequence>
<reference evidence="3 4" key="1">
    <citation type="journal article" date="2013" name="Int. J. Syst. Evol. Microbiol.">
        <title>Marinoscillum luteum sp. nov., isolated from marine sediment.</title>
        <authorList>
            <person name="Cha I.T."/>
            <person name="Park S.J."/>
            <person name="Kim S.J."/>
            <person name="Kim J.G."/>
            <person name="Jung M.Y."/>
            <person name="Shin K.S."/>
            <person name="Kwon K.K."/>
            <person name="Yang S.H."/>
            <person name="Seo Y.S."/>
            <person name="Rhee S.K."/>
        </authorList>
    </citation>
    <scope>NUCLEOTIDE SEQUENCE [LARGE SCALE GENOMIC DNA]</scope>
    <source>
        <strain evidence="3 4">KCTC 23939</strain>
    </source>
</reference>
<feature type="chain" id="PRO_5046559714" evidence="1">
    <location>
        <begin position="20"/>
        <end position="265"/>
    </location>
</feature>
<gene>
    <name evidence="3" type="ORF">ACHKAR_00065</name>
</gene>
<evidence type="ECO:0000259" key="2">
    <source>
        <dbReference type="Pfam" id="PF13568"/>
    </source>
</evidence>
<dbReference type="Pfam" id="PF13568">
    <property type="entry name" value="OMP_b-brl_2"/>
    <property type="match status" value="1"/>
</dbReference>
<keyword evidence="1" id="KW-0732">Signal</keyword>
<accession>A0ABW7N4E4</accession>
<comment type="caution">
    <text evidence="3">The sequence shown here is derived from an EMBL/GenBank/DDBJ whole genome shotgun (WGS) entry which is preliminary data.</text>
</comment>